<comment type="caution">
    <text evidence="1">The sequence shown here is derived from an EMBL/GenBank/DDBJ whole genome shotgun (WGS) entry which is preliminary data.</text>
</comment>
<protein>
    <submittedName>
        <fullName evidence="1">13270_t:CDS:1</fullName>
    </submittedName>
</protein>
<keyword evidence="2" id="KW-1185">Reference proteome</keyword>
<evidence type="ECO:0000313" key="2">
    <source>
        <dbReference type="Proteomes" id="UP000789570"/>
    </source>
</evidence>
<name>A0A9N9I1X5_9GLOM</name>
<dbReference type="EMBL" id="CAJVPQ010009648">
    <property type="protein sequence ID" value="CAG8716911.1"/>
    <property type="molecule type" value="Genomic_DNA"/>
</dbReference>
<feature type="non-terminal residue" evidence="1">
    <location>
        <position position="1"/>
    </location>
</feature>
<reference evidence="1" key="1">
    <citation type="submission" date="2021-06" db="EMBL/GenBank/DDBJ databases">
        <authorList>
            <person name="Kallberg Y."/>
            <person name="Tangrot J."/>
            <person name="Rosling A."/>
        </authorList>
    </citation>
    <scope>NUCLEOTIDE SEQUENCE</scope>
    <source>
        <strain evidence="1">UK204</strain>
    </source>
</reference>
<proteinExistence type="predicted"/>
<dbReference type="OrthoDB" id="10480658at2759"/>
<accession>A0A9N9I1X5</accession>
<dbReference type="Proteomes" id="UP000789570">
    <property type="component" value="Unassembled WGS sequence"/>
</dbReference>
<evidence type="ECO:0000313" key="1">
    <source>
        <dbReference type="EMBL" id="CAG8716911.1"/>
    </source>
</evidence>
<organism evidence="1 2">
    <name type="scientific">Funneliformis caledonium</name>
    <dbReference type="NCBI Taxonomy" id="1117310"/>
    <lineage>
        <taxon>Eukaryota</taxon>
        <taxon>Fungi</taxon>
        <taxon>Fungi incertae sedis</taxon>
        <taxon>Mucoromycota</taxon>
        <taxon>Glomeromycotina</taxon>
        <taxon>Glomeromycetes</taxon>
        <taxon>Glomerales</taxon>
        <taxon>Glomeraceae</taxon>
        <taxon>Funneliformis</taxon>
    </lineage>
</organism>
<sequence length="160" mass="18913">IKNHAHRDSKIKYELGFPLSPDVTFEDSLANELKDNNLGLLLHVGSAYINKSSLETYCYDEEHKQFNNTSSYDLRSKSNSIYDLSKHNRLVACGLDCFNITTEYKIIFQSLLHSWTDPIRLAKEKYNVEQFLHQMMPCTYSRKRFYDDYEEESYKKSKQE</sequence>
<dbReference type="AlphaFoldDB" id="A0A9N9I1X5"/>
<gene>
    <name evidence="1" type="ORF">FCALED_LOCUS14202</name>
</gene>